<protein>
    <submittedName>
        <fullName evidence="5">Dihydroorotase</fullName>
        <ecNumber evidence="5">3.5.2.3</ecNumber>
    </submittedName>
</protein>
<feature type="domain" description="Amidohydrolase-related" evidence="4">
    <location>
        <begin position="40"/>
        <end position="381"/>
    </location>
</feature>
<gene>
    <name evidence="5" type="ORF">LPQ35_07285</name>
</gene>
<evidence type="ECO:0000313" key="5">
    <source>
        <dbReference type="EMBL" id="XAT63058.1"/>
    </source>
</evidence>
<dbReference type="Gene3D" id="3.20.20.140">
    <property type="entry name" value="Metal-dependent hydrolases"/>
    <property type="match status" value="1"/>
</dbReference>
<keyword evidence="2" id="KW-0479">Metal-binding</keyword>
<accession>A0ABZ3H2N1</accession>
<dbReference type="InterPro" id="IPR006680">
    <property type="entry name" value="Amidohydro-rel"/>
</dbReference>
<dbReference type="PROSITE" id="PS00483">
    <property type="entry name" value="DIHYDROOROTASE_2"/>
    <property type="match status" value="1"/>
</dbReference>
<dbReference type="GeneID" id="90449480"/>
<dbReference type="SUPFAM" id="SSF51556">
    <property type="entry name" value="Metallo-dependent hydrolases"/>
    <property type="match status" value="1"/>
</dbReference>
<proteinExistence type="predicted"/>
<keyword evidence="3 5" id="KW-0378">Hydrolase</keyword>
<evidence type="ECO:0000256" key="1">
    <source>
        <dbReference type="ARBA" id="ARBA00001947"/>
    </source>
</evidence>
<dbReference type="InterPro" id="IPR050138">
    <property type="entry name" value="DHOase/Allantoinase_Hydrolase"/>
</dbReference>
<organism evidence="5 6">
    <name type="scientific">Geoglobus acetivorans</name>
    <dbReference type="NCBI Taxonomy" id="565033"/>
    <lineage>
        <taxon>Archaea</taxon>
        <taxon>Methanobacteriati</taxon>
        <taxon>Methanobacteriota</taxon>
        <taxon>Archaeoglobi</taxon>
        <taxon>Archaeoglobales</taxon>
        <taxon>Archaeoglobaceae</taxon>
        <taxon>Geoglobus</taxon>
    </lineage>
</organism>
<dbReference type="NCBIfam" id="TIGR00857">
    <property type="entry name" value="pyrC_multi"/>
    <property type="match status" value="1"/>
</dbReference>
<comment type="cofactor">
    <cofactor evidence="1">
        <name>Zn(2+)</name>
        <dbReference type="ChEBI" id="CHEBI:29105"/>
    </cofactor>
</comment>
<reference evidence="5 6" key="1">
    <citation type="submission" date="2021-11" db="EMBL/GenBank/DDBJ databases">
        <title>Whole genome of Geoglobus acetivorans.</title>
        <authorList>
            <person name="Liu D."/>
        </authorList>
    </citation>
    <scope>NUCLEOTIDE SEQUENCE [LARGE SCALE GENOMIC DNA]</scope>
    <source>
        <strain evidence="5 6">SBH6</strain>
    </source>
</reference>
<dbReference type="EC" id="3.5.2.3" evidence="5"/>
<dbReference type="PANTHER" id="PTHR43668:SF2">
    <property type="entry name" value="ALLANTOINASE"/>
    <property type="match status" value="1"/>
</dbReference>
<dbReference type="EMBL" id="CP087714">
    <property type="protein sequence ID" value="XAT63058.1"/>
    <property type="molecule type" value="Genomic_DNA"/>
</dbReference>
<evidence type="ECO:0000256" key="2">
    <source>
        <dbReference type="ARBA" id="ARBA00022723"/>
    </source>
</evidence>
<evidence type="ECO:0000313" key="6">
    <source>
        <dbReference type="Proteomes" id="UP001492541"/>
    </source>
</evidence>
<dbReference type="NCBIfam" id="NF003271">
    <property type="entry name" value="PRK04250.1"/>
    <property type="match status" value="1"/>
</dbReference>
<sequence>MLIHGKILLGNTIVTAGMKIEDGKILEISKQISGKKLKGIIMPAGIDVHVHLRDFDESHKDTIKNGTLSALNGGICLVVDQPNSKPFIDSEEMYEKRMRLAGKFLNVDYSLNVGLTKKNFTKINSIVERIKSKGYNPAVGEIFLQHENKDVEATIEMVEKVTSFSTVHAEIPEFVESNEIPNFLHRKREAEILAVKKLASEGRYFCHISTKEAFETIREKGAYAEVTPHHLLLDASHHSRLGDFVNVNPPLRTENDRKFLLDNFSKIDVVASDHAPHSPEEKENGASGYPGVETLYPLLMGLVFYGKLNIFDVAKAISENPADIFGFEGYGAVKPGNYANLAVFDISKVERINPQKLHYFHKWSPFESFPAVFPHTVILRGELAKDRGELAEGFGKIYKTDAVL</sequence>
<dbReference type="InterPro" id="IPR011059">
    <property type="entry name" value="Metal-dep_hydrolase_composite"/>
</dbReference>
<dbReference type="RefSeq" id="WP_193808212.1">
    <property type="nucleotide sequence ID" value="NZ_CP087714.1"/>
</dbReference>
<name>A0ABZ3H2N1_GEOAI</name>
<dbReference type="GO" id="GO:0004151">
    <property type="term" value="F:dihydroorotase activity"/>
    <property type="evidence" value="ECO:0007669"/>
    <property type="project" value="UniProtKB-EC"/>
</dbReference>
<dbReference type="SUPFAM" id="SSF51338">
    <property type="entry name" value="Composite domain of metallo-dependent hydrolases"/>
    <property type="match status" value="1"/>
</dbReference>
<evidence type="ECO:0000259" key="4">
    <source>
        <dbReference type="Pfam" id="PF01979"/>
    </source>
</evidence>
<dbReference type="PROSITE" id="PS00482">
    <property type="entry name" value="DIHYDROOROTASE_1"/>
    <property type="match status" value="1"/>
</dbReference>
<dbReference type="Pfam" id="PF01979">
    <property type="entry name" value="Amidohydro_1"/>
    <property type="match status" value="1"/>
</dbReference>
<dbReference type="PANTHER" id="PTHR43668">
    <property type="entry name" value="ALLANTOINASE"/>
    <property type="match status" value="1"/>
</dbReference>
<dbReference type="Proteomes" id="UP001492541">
    <property type="component" value="Chromosome"/>
</dbReference>
<evidence type="ECO:0000256" key="3">
    <source>
        <dbReference type="ARBA" id="ARBA00022801"/>
    </source>
</evidence>
<dbReference type="InterPro" id="IPR002195">
    <property type="entry name" value="Dihydroorotase_CS"/>
</dbReference>
<dbReference type="InterPro" id="IPR032466">
    <property type="entry name" value="Metal_Hydrolase"/>
</dbReference>
<keyword evidence="6" id="KW-1185">Reference proteome</keyword>